<dbReference type="STRING" id="137246.A0A401SSS2"/>
<gene>
    <name evidence="2" type="ORF">chiPu_0011933</name>
</gene>
<dbReference type="OrthoDB" id="9446700at2759"/>
<evidence type="ECO:0000313" key="3">
    <source>
        <dbReference type="Proteomes" id="UP000287033"/>
    </source>
</evidence>
<keyword evidence="1" id="KW-1133">Transmembrane helix</keyword>
<reference evidence="2 3" key="1">
    <citation type="journal article" date="2018" name="Nat. Ecol. Evol.">
        <title>Shark genomes provide insights into elasmobranch evolution and the origin of vertebrates.</title>
        <authorList>
            <person name="Hara Y"/>
            <person name="Yamaguchi K"/>
            <person name="Onimaru K"/>
            <person name="Kadota M"/>
            <person name="Koyanagi M"/>
            <person name="Keeley SD"/>
            <person name="Tatsumi K"/>
            <person name="Tanaka K"/>
            <person name="Motone F"/>
            <person name="Kageyama Y"/>
            <person name="Nozu R"/>
            <person name="Adachi N"/>
            <person name="Nishimura O"/>
            <person name="Nakagawa R"/>
            <person name="Tanegashima C"/>
            <person name="Kiyatake I"/>
            <person name="Matsumoto R"/>
            <person name="Murakumo K"/>
            <person name="Nishida K"/>
            <person name="Terakita A"/>
            <person name="Kuratani S"/>
            <person name="Sato K"/>
            <person name="Hyodo S Kuraku.S."/>
        </authorList>
    </citation>
    <scope>NUCLEOTIDE SEQUENCE [LARGE SCALE GENOMIC DNA]</scope>
</reference>
<keyword evidence="1" id="KW-0472">Membrane</keyword>
<dbReference type="Proteomes" id="UP000287033">
    <property type="component" value="Unassembled WGS sequence"/>
</dbReference>
<sequence length="197" mass="22012">MKRLHLYIGSSLLFFGIISIFLGIITFFPVFTFKPWFAGWSGRIACPIWNGAVAFIVGVLILLAERDRISQYLREVGLIFAIVNLIASPLQFIIAVAAILIGPFCDYSLAGISGTEYLGYAVQFPYQYTLPIVCVDPLFYEYYHLVLQIVSLIISAAMFSLSLVFCIRLTARFKSTGTLTVRIVDSTLTLSAKRQND</sequence>
<evidence type="ECO:0000313" key="2">
    <source>
        <dbReference type="EMBL" id="GCC33464.1"/>
    </source>
</evidence>
<organism evidence="2 3">
    <name type="scientific">Chiloscyllium punctatum</name>
    <name type="common">Brownbanded bambooshark</name>
    <name type="synonym">Hemiscyllium punctatum</name>
    <dbReference type="NCBI Taxonomy" id="137246"/>
    <lineage>
        <taxon>Eukaryota</taxon>
        <taxon>Metazoa</taxon>
        <taxon>Chordata</taxon>
        <taxon>Craniata</taxon>
        <taxon>Vertebrata</taxon>
        <taxon>Chondrichthyes</taxon>
        <taxon>Elasmobranchii</taxon>
        <taxon>Galeomorphii</taxon>
        <taxon>Galeoidea</taxon>
        <taxon>Orectolobiformes</taxon>
        <taxon>Hemiscylliidae</taxon>
        <taxon>Chiloscyllium</taxon>
    </lineage>
</organism>
<keyword evidence="1" id="KW-0812">Transmembrane</keyword>
<protein>
    <recommendedName>
        <fullName evidence="4">Transmembrane protein 212</fullName>
    </recommendedName>
</protein>
<feature type="transmembrane region" description="Helical" evidence="1">
    <location>
        <begin position="145"/>
        <end position="167"/>
    </location>
</feature>
<proteinExistence type="predicted"/>
<comment type="caution">
    <text evidence="2">The sequence shown here is derived from an EMBL/GenBank/DDBJ whole genome shotgun (WGS) entry which is preliminary data.</text>
</comment>
<keyword evidence="3" id="KW-1185">Reference proteome</keyword>
<feature type="transmembrane region" description="Helical" evidence="1">
    <location>
        <begin position="76"/>
        <end position="101"/>
    </location>
</feature>
<dbReference type="AlphaFoldDB" id="A0A401SSS2"/>
<dbReference type="EMBL" id="BEZZ01000518">
    <property type="protein sequence ID" value="GCC33464.1"/>
    <property type="molecule type" value="Genomic_DNA"/>
</dbReference>
<evidence type="ECO:0000256" key="1">
    <source>
        <dbReference type="SAM" id="Phobius"/>
    </source>
</evidence>
<dbReference type="OMA" id="HYEWYHL"/>
<feature type="transmembrane region" description="Helical" evidence="1">
    <location>
        <begin position="37"/>
        <end position="64"/>
    </location>
</feature>
<evidence type="ECO:0008006" key="4">
    <source>
        <dbReference type="Google" id="ProtNLM"/>
    </source>
</evidence>
<name>A0A401SSS2_CHIPU</name>
<accession>A0A401SSS2</accession>
<feature type="transmembrane region" description="Helical" evidence="1">
    <location>
        <begin position="12"/>
        <end position="31"/>
    </location>
</feature>